<gene>
    <name evidence="4" type="ORF">KHU32_20940</name>
</gene>
<dbReference type="SMART" id="SM00116">
    <property type="entry name" value="CBS"/>
    <property type="match status" value="2"/>
</dbReference>
<dbReference type="PANTHER" id="PTHR33741:SF5">
    <property type="entry name" value="TRANSMEMBRANE PROTEIN DDB_G0269096-RELATED"/>
    <property type="match status" value="1"/>
</dbReference>
<protein>
    <submittedName>
        <fullName evidence="4">HPP family protein</fullName>
    </submittedName>
</protein>
<dbReference type="PROSITE" id="PS51371">
    <property type="entry name" value="CBS"/>
    <property type="match status" value="2"/>
</dbReference>
<reference evidence="4 5" key="1">
    <citation type="submission" date="2021-05" db="EMBL/GenBank/DDBJ databases">
        <title>Roseococcus sp. XZZS9, whole genome shotgun sequencing project.</title>
        <authorList>
            <person name="Zhao G."/>
            <person name="Shen L."/>
        </authorList>
    </citation>
    <scope>NUCLEOTIDE SEQUENCE [LARGE SCALE GENOMIC DNA]</scope>
    <source>
        <strain evidence="4 5">XZZS9</strain>
    </source>
</reference>
<proteinExistence type="predicted"/>
<dbReference type="SUPFAM" id="SSF54631">
    <property type="entry name" value="CBS-domain pair"/>
    <property type="match status" value="1"/>
</dbReference>
<dbReference type="InterPro" id="IPR058581">
    <property type="entry name" value="TM_HPP"/>
</dbReference>
<feature type="transmembrane region" description="Helical" evidence="2">
    <location>
        <begin position="83"/>
        <end position="103"/>
    </location>
</feature>
<accession>A0ABS5QI95</accession>
<dbReference type="InterPro" id="IPR007065">
    <property type="entry name" value="HPP"/>
</dbReference>
<dbReference type="InterPro" id="IPR000644">
    <property type="entry name" value="CBS_dom"/>
</dbReference>
<feature type="transmembrane region" description="Helical" evidence="2">
    <location>
        <begin position="110"/>
        <end position="127"/>
    </location>
</feature>
<evidence type="ECO:0000259" key="3">
    <source>
        <dbReference type="PROSITE" id="PS51371"/>
    </source>
</evidence>
<feature type="domain" description="CBS" evidence="3">
    <location>
        <begin position="255"/>
        <end position="312"/>
    </location>
</feature>
<organism evidence="4 5">
    <name type="scientific">Roseococcus pinisoli</name>
    <dbReference type="NCBI Taxonomy" id="2835040"/>
    <lineage>
        <taxon>Bacteria</taxon>
        <taxon>Pseudomonadati</taxon>
        <taxon>Pseudomonadota</taxon>
        <taxon>Alphaproteobacteria</taxon>
        <taxon>Acetobacterales</taxon>
        <taxon>Roseomonadaceae</taxon>
        <taxon>Roseococcus</taxon>
    </lineage>
</organism>
<dbReference type="RefSeq" id="WP_213672126.1">
    <property type="nucleotide sequence ID" value="NZ_JAHCDA010000005.1"/>
</dbReference>
<evidence type="ECO:0000313" key="5">
    <source>
        <dbReference type="Proteomes" id="UP000766336"/>
    </source>
</evidence>
<keyword evidence="2" id="KW-0472">Membrane</keyword>
<dbReference type="Proteomes" id="UP000766336">
    <property type="component" value="Unassembled WGS sequence"/>
</dbReference>
<dbReference type="PANTHER" id="PTHR33741">
    <property type="entry name" value="TRANSMEMBRANE PROTEIN DDB_G0269096-RELATED"/>
    <property type="match status" value="1"/>
</dbReference>
<keyword evidence="1" id="KW-0129">CBS domain</keyword>
<dbReference type="Pfam" id="PF00571">
    <property type="entry name" value="CBS"/>
    <property type="match status" value="2"/>
</dbReference>
<evidence type="ECO:0000256" key="1">
    <source>
        <dbReference type="PROSITE-ProRule" id="PRU00703"/>
    </source>
</evidence>
<dbReference type="InterPro" id="IPR046342">
    <property type="entry name" value="CBS_dom_sf"/>
</dbReference>
<dbReference type="Gene3D" id="3.10.580.10">
    <property type="entry name" value="CBS-domain"/>
    <property type="match status" value="2"/>
</dbReference>
<comment type="caution">
    <text evidence="4">The sequence shown here is derived from an EMBL/GenBank/DDBJ whole genome shotgun (WGS) entry which is preliminary data.</text>
</comment>
<sequence>MSHPARSPQGSPPPPGSRFFAPILAGATLRERLVACLGALIGIGLTAFISGLFVKHAPDVPLIAAPVGASALLLFVIPSSPLAQPWSIVMGNTVSALVGVGVAQLVKDPLLASGLGVSLSIAAMSFTRSLHPPGAAVALTAALGGPAVAASGLLFPFVPVALNSLVLVALGIAFHRLSGRAYPHTAPPAPANTHRTQDPPAAARTGFQPTDIDAALEMLDETFDIDRGDLIRLLRQVELQTTARLHGALRCRDIMSRDVVSVGPDEEARRARFLLLDHNIRNLPVVGEDGRLQGSIGLRELADAVGPVGPAMSPAATASPDQPAASLVPSLTDGRTHAVVIVDAERRVLGLITQTDLLAALARTVPAKAETAGA</sequence>
<dbReference type="Pfam" id="PF04982">
    <property type="entry name" value="TM_HPP"/>
    <property type="match status" value="1"/>
</dbReference>
<feature type="transmembrane region" description="Helical" evidence="2">
    <location>
        <begin position="147"/>
        <end position="174"/>
    </location>
</feature>
<feature type="transmembrane region" description="Helical" evidence="2">
    <location>
        <begin position="60"/>
        <end position="77"/>
    </location>
</feature>
<name>A0ABS5QI95_9PROT</name>
<evidence type="ECO:0000313" key="4">
    <source>
        <dbReference type="EMBL" id="MBS7813419.1"/>
    </source>
</evidence>
<feature type="transmembrane region" description="Helical" evidence="2">
    <location>
        <begin position="32"/>
        <end position="53"/>
    </location>
</feature>
<keyword evidence="2" id="KW-1133">Transmembrane helix</keyword>
<evidence type="ECO:0000256" key="2">
    <source>
        <dbReference type="SAM" id="Phobius"/>
    </source>
</evidence>
<keyword evidence="2" id="KW-0812">Transmembrane</keyword>
<keyword evidence="5" id="KW-1185">Reference proteome</keyword>
<dbReference type="EMBL" id="JAHCDA010000005">
    <property type="protein sequence ID" value="MBS7813419.1"/>
    <property type="molecule type" value="Genomic_DNA"/>
</dbReference>
<feature type="domain" description="CBS" evidence="3">
    <location>
        <begin position="313"/>
        <end position="367"/>
    </location>
</feature>